<evidence type="ECO:0008006" key="2">
    <source>
        <dbReference type="Google" id="ProtNLM"/>
    </source>
</evidence>
<dbReference type="EMBL" id="LKAJ01000027">
    <property type="protein sequence ID" value="KRG17557.1"/>
    <property type="molecule type" value="Genomic_DNA"/>
</dbReference>
<reference evidence="1" key="1">
    <citation type="submission" date="2015-09" db="EMBL/GenBank/DDBJ databases">
        <title>Draft Genome Sequences of Two Novel Amoeba-resistant Intranuclear Bacteria, Candidatus Berkiella cookevillensis and Candidatus Berkiella aquae.</title>
        <authorList>
            <person name="Mehari Y.T."/>
            <person name="Arivett B.A."/>
            <person name="Farone A.L."/>
            <person name="Gunderson J.H."/>
            <person name="Farone M.B."/>
        </authorList>
    </citation>
    <scope>NUCLEOTIDE SEQUENCE [LARGE SCALE GENOMIC DNA]</scope>
    <source>
        <strain evidence="1">HT99</strain>
    </source>
</reference>
<comment type="caution">
    <text evidence="1">The sequence shown here is derived from an EMBL/GenBank/DDBJ whole genome shotgun (WGS) entry which is preliminary data.</text>
</comment>
<protein>
    <recommendedName>
        <fullName evidence="2">Outer membrane protein beta-barrel domain-containing protein</fullName>
    </recommendedName>
</protein>
<gene>
    <name evidence="1" type="ORF">HT99x_03167</name>
</gene>
<sequence>MITLSTLNSCSVSCTRSPQSCTLCALLWIRSFAALAYKVPLEGKFKLARVNLLFGLLCFAQASYGFPYYEANISGDLNYARIQGIAQTPKGGMPNTTASLRPKLREAGIDDEWYYDVGAGIQFYHFFLNFKYHHLQPQGSDTLKQGLLTHNQFIPQGQNINLRVDYDWYRLQMGNYFRIFKQGYEISPIVEGHWIHYHYSFSSLPFASARSFSMAASNLGLGFRFPVGETIKGEIQATTTLPFSNLSINRINLTLHKNIPLCSHIVVRPQLELGVFRIDYEDFQLIANHMQYTAAPNIALGFTLAFN</sequence>
<proteinExistence type="predicted"/>
<accession>A0A0Q9YA15</accession>
<evidence type="ECO:0000313" key="1">
    <source>
        <dbReference type="EMBL" id="KRG17557.1"/>
    </source>
</evidence>
<name>A0A0Q9YA15_9GAMM</name>
<dbReference type="STRING" id="295108.HT99x_03167"/>
<organism evidence="1">
    <name type="scientific">Candidatus Berkiella aquae</name>
    <dbReference type="NCBI Taxonomy" id="295108"/>
    <lineage>
        <taxon>Bacteria</taxon>
        <taxon>Pseudomonadati</taxon>
        <taxon>Pseudomonadota</taxon>
        <taxon>Gammaproteobacteria</taxon>
        <taxon>Candidatus Berkiellales</taxon>
        <taxon>Candidatus Berkiellaceae</taxon>
        <taxon>Candidatus Berkiella</taxon>
    </lineage>
</organism>
<dbReference type="AlphaFoldDB" id="A0A0Q9YA15"/>